<accession>A0A6B1F519</accession>
<sequence>MTRRLVEALKAARESTERAAAGESDAFSRVVEQGVSANLCDALTCLIGPFSTLDIGVSWAQTRPSPLSEAPVQFGRTDSPILQEAARWFRHRAPQEGIRLHGFIQLLKRSETQDDGTIHLTTHVDEQPQAVRAVLSQSDYDRAVQAHKDKAMVTLKGDLERKGQRWWLLNPQVEGVLPNEDAVPEGEQ</sequence>
<name>A0A6B1F519_9SYNE</name>
<comment type="caution">
    <text evidence="1">The sequence shown here is derived from an EMBL/GenBank/DDBJ whole genome shotgun (WGS) entry which is preliminary data.</text>
</comment>
<protein>
    <submittedName>
        <fullName evidence="1">Uncharacterized protein</fullName>
    </submittedName>
</protein>
<dbReference type="EMBL" id="VYDO01000180">
    <property type="protein sequence ID" value="MYG38430.1"/>
    <property type="molecule type" value="Genomic_DNA"/>
</dbReference>
<reference evidence="1" key="1">
    <citation type="submission" date="2019-09" db="EMBL/GenBank/DDBJ databases">
        <title>Characterisation of the sponge microbiome using genome-centric metagenomics.</title>
        <authorList>
            <person name="Engelberts J.P."/>
            <person name="Robbins S.J."/>
            <person name="De Goeij J.M."/>
            <person name="Aranda M."/>
            <person name="Bell S.C."/>
            <person name="Webster N.S."/>
        </authorList>
    </citation>
    <scope>NUCLEOTIDE SEQUENCE</scope>
    <source>
        <strain evidence="1">SB0676_bin_10</strain>
    </source>
</reference>
<gene>
    <name evidence="1" type="ORF">F4162_05465</name>
</gene>
<proteinExistence type="predicted"/>
<evidence type="ECO:0000313" key="1">
    <source>
        <dbReference type="EMBL" id="MYG38430.1"/>
    </source>
</evidence>
<organism evidence="1">
    <name type="scientific">Synechococcus sp. SB0676_bin_10</name>
    <dbReference type="NCBI Taxonomy" id="2604869"/>
    <lineage>
        <taxon>Bacteria</taxon>
        <taxon>Bacillati</taxon>
        <taxon>Cyanobacteriota</taxon>
        <taxon>Cyanophyceae</taxon>
        <taxon>Synechococcales</taxon>
        <taxon>Synechococcaceae</taxon>
        <taxon>Synechococcus</taxon>
    </lineage>
</organism>
<dbReference type="AlphaFoldDB" id="A0A6B1F519"/>